<evidence type="ECO:0000256" key="7">
    <source>
        <dbReference type="ARBA" id="ARBA00023237"/>
    </source>
</evidence>
<feature type="domain" description="TonB-dependent receptor-like beta-barrel" evidence="10">
    <location>
        <begin position="426"/>
        <end position="1001"/>
    </location>
</feature>
<dbReference type="InterPro" id="IPR037066">
    <property type="entry name" value="Plug_dom_sf"/>
</dbReference>
<evidence type="ECO:0000256" key="9">
    <source>
        <dbReference type="RuleBase" id="RU003357"/>
    </source>
</evidence>
<keyword evidence="3 8" id="KW-1134">Transmembrane beta strand</keyword>
<dbReference type="InterPro" id="IPR039426">
    <property type="entry name" value="TonB-dep_rcpt-like"/>
</dbReference>
<keyword evidence="6 8" id="KW-0472">Membrane</keyword>
<dbReference type="PROSITE" id="PS52016">
    <property type="entry name" value="TONB_DEPENDENT_REC_3"/>
    <property type="match status" value="1"/>
</dbReference>
<dbReference type="Gene3D" id="2.40.170.20">
    <property type="entry name" value="TonB-dependent receptor, beta-barrel domain"/>
    <property type="match status" value="1"/>
</dbReference>
<dbReference type="SUPFAM" id="SSF49464">
    <property type="entry name" value="Carboxypeptidase regulatory domain-like"/>
    <property type="match status" value="1"/>
</dbReference>
<dbReference type="FunFam" id="2.170.130.10:FF:000003">
    <property type="entry name" value="SusC/RagA family TonB-linked outer membrane protein"/>
    <property type="match status" value="1"/>
</dbReference>
<dbReference type="AlphaFoldDB" id="A0A1H7NU81"/>
<evidence type="ECO:0000256" key="3">
    <source>
        <dbReference type="ARBA" id="ARBA00022452"/>
    </source>
</evidence>
<evidence type="ECO:0000256" key="8">
    <source>
        <dbReference type="PROSITE-ProRule" id="PRU01360"/>
    </source>
</evidence>
<dbReference type="InterPro" id="IPR012910">
    <property type="entry name" value="Plug_dom"/>
</dbReference>
<evidence type="ECO:0000256" key="6">
    <source>
        <dbReference type="ARBA" id="ARBA00023136"/>
    </source>
</evidence>
<dbReference type="STRING" id="332977.SAMN05421740_10489"/>
<gene>
    <name evidence="12" type="ORF">SAMN05421740_10489</name>
</gene>
<evidence type="ECO:0000256" key="4">
    <source>
        <dbReference type="ARBA" id="ARBA00022692"/>
    </source>
</evidence>
<keyword evidence="5 9" id="KW-0798">TonB box</keyword>
<keyword evidence="2 8" id="KW-0813">Transport</keyword>
<reference evidence="13" key="1">
    <citation type="submission" date="2016-10" db="EMBL/GenBank/DDBJ databases">
        <authorList>
            <person name="Varghese N."/>
            <person name="Submissions S."/>
        </authorList>
    </citation>
    <scope>NUCLEOTIDE SEQUENCE [LARGE SCALE GENOMIC DNA]</scope>
    <source>
        <strain evidence="13">Jip14</strain>
    </source>
</reference>
<dbReference type="InterPro" id="IPR008969">
    <property type="entry name" value="CarboxyPept-like_regulatory"/>
</dbReference>
<dbReference type="Pfam" id="PF07715">
    <property type="entry name" value="Plug"/>
    <property type="match status" value="1"/>
</dbReference>
<sequence>MHMKRTFSPLQCSRLGVATAWVMASAIFPVSYARPASAPEIAVRPVTTAPAQQTIAGRVIDASGTPLPSATVSIKNTSTQVRTDGDGRFSITAASPNAVLVVNYIGYEPLEVPASATFMTITLSERQTALDEVVVVGYGTQKRSDLTGAIATIDASEVNRGINQTVSHALQGQAPGVTVVQNSGEPGAGVEIRIRGAGSINDNSPLYVVDGIIGSIGNLNPADVESISVLKDAASAAIYGARGANGVVIVTTKKGTRNQKTTISLNTNQGIQQVWKKPESLSAEQMVLIHTEALTNDGTPASESIWDYYNNPQNSVTRTNWFDEVFRTAYNSTQDLSFAGGTDRSNFLFSLGNTNNNGVVNGTYYKRFNVRINSQHELFKNFSVGENIMLAVTTSKVAEFRGAYDGVLSSAYFNMRNIPVWQDEANEIYGAPSGDFPNPVASLDSRDNRNRGTDIRGNFYGEYKLLDFITLKSDFAYSFGQSKNKSFVAIAQNGGRGLNQNSLSEYFSNNDTWIWNNTVSWDKQLGGHHLSGIAGMSLERGKNEWTSSGTAQQFSIQDPNLRYFDNAGSFPNNVGGSADDYSLMSYFGRLSYAYGDRYLFTANIRRDGSSKFGPNNRWGTFPSVSAGWRLSNETFFESLRPIINEFKIRGSWGQLGNDKISNYQYYSTISSVGSPTLNGNIFTAVAQNRLSNQSIKWEVTSQTDVGVDIGLLDNRLSLAFDYYDKLTEDILVRVPLLASYGVSTAPFVNAGEVSNKGFEVSASYSSANNKDFTYRITGNVGHVKNELVSMGVSGSNALFLSNYKNTNVGRMAEGEPLGHFYVLHALGLFQSEAEVAAYTNAAGNPIQPNAQPGDIKFEDINGDGVISADDRTIAGDSFPSLTYSANFAASYKGFDFDMMWIGSSGNEIFNGLTLGGKLMQGTSYNNGTDILNRWTPSNTGTDVPRVSVRDLNNNRAYSTFFIEDGSFLRMKYASLGYTFQNGRFLGDRISRLRLFFTAQNLITITDYSGFDPEVGADSGTSGNMYGVDRGTYPQAKSFIFGVNLNF</sequence>
<dbReference type="Pfam" id="PF13715">
    <property type="entry name" value="CarbopepD_reg_2"/>
    <property type="match status" value="1"/>
</dbReference>
<keyword evidence="4 8" id="KW-0812">Transmembrane</keyword>
<evidence type="ECO:0000259" key="10">
    <source>
        <dbReference type="Pfam" id="PF00593"/>
    </source>
</evidence>
<dbReference type="SUPFAM" id="SSF56935">
    <property type="entry name" value="Porins"/>
    <property type="match status" value="1"/>
</dbReference>
<feature type="domain" description="TonB-dependent receptor plug" evidence="11">
    <location>
        <begin position="144"/>
        <end position="247"/>
    </location>
</feature>
<proteinExistence type="inferred from homology"/>
<dbReference type="InterPro" id="IPR023996">
    <property type="entry name" value="TonB-dep_OMP_SusC/RagA"/>
</dbReference>
<dbReference type="InterPro" id="IPR000531">
    <property type="entry name" value="Beta-barrel_TonB"/>
</dbReference>
<comment type="similarity">
    <text evidence="8 9">Belongs to the TonB-dependent receptor family.</text>
</comment>
<evidence type="ECO:0000256" key="5">
    <source>
        <dbReference type="ARBA" id="ARBA00023077"/>
    </source>
</evidence>
<dbReference type="NCBIfam" id="TIGR04057">
    <property type="entry name" value="SusC_RagA_signa"/>
    <property type="match status" value="1"/>
</dbReference>
<dbReference type="InterPro" id="IPR036942">
    <property type="entry name" value="Beta-barrel_TonB_sf"/>
</dbReference>
<accession>A0A1H7NU81</accession>
<evidence type="ECO:0000313" key="13">
    <source>
        <dbReference type="Proteomes" id="UP000198916"/>
    </source>
</evidence>
<evidence type="ECO:0000259" key="11">
    <source>
        <dbReference type="Pfam" id="PF07715"/>
    </source>
</evidence>
<evidence type="ECO:0000313" key="12">
    <source>
        <dbReference type="EMBL" id="SEL26457.1"/>
    </source>
</evidence>
<organism evidence="12 13">
    <name type="scientific">Parapedobacter koreensis</name>
    <dbReference type="NCBI Taxonomy" id="332977"/>
    <lineage>
        <taxon>Bacteria</taxon>
        <taxon>Pseudomonadati</taxon>
        <taxon>Bacteroidota</taxon>
        <taxon>Sphingobacteriia</taxon>
        <taxon>Sphingobacteriales</taxon>
        <taxon>Sphingobacteriaceae</taxon>
        <taxon>Parapedobacter</taxon>
    </lineage>
</organism>
<dbReference type="NCBIfam" id="TIGR04056">
    <property type="entry name" value="OMP_RagA_SusC"/>
    <property type="match status" value="1"/>
</dbReference>
<name>A0A1H7NU81_9SPHI</name>
<dbReference type="InterPro" id="IPR023997">
    <property type="entry name" value="TonB-dep_OMP_SusC/RagA_CS"/>
</dbReference>
<evidence type="ECO:0000256" key="2">
    <source>
        <dbReference type="ARBA" id="ARBA00022448"/>
    </source>
</evidence>
<dbReference type="Proteomes" id="UP000198916">
    <property type="component" value="Unassembled WGS sequence"/>
</dbReference>
<keyword evidence="7 8" id="KW-0998">Cell outer membrane</keyword>
<dbReference type="Gene3D" id="2.170.130.10">
    <property type="entry name" value="TonB-dependent receptor, plug domain"/>
    <property type="match status" value="1"/>
</dbReference>
<dbReference type="GO" id="GO:0009279">
    <property type="term" value="C:cell outer membrane"/>
    <property type="evidence" value="ECO:0007669"/>
    <property type="project" value="UniProtKB-SubCell"/>
</dbReference>
<evidence type="ECO:0000256" key="1">
    <source>
        <dbReference type="ARBA" id="ARBA00004571"/>
    </source>
</evidence>
<dbReference type="Gene3D" id="2.60.40.1120">
    <property type="entry name" value="Carboxypeptidase-like, regulatory domain"/>
    <property type="match status" value="1"/>
</dbReference>
<protein>
    <submittedName>
        <fullName evidence="12">TonB-linked outer membrane protein, SusC/RagA family</fullName>
    </submittedName>
</protein>
<dbReference type="Pfam" id="PF00593">
    <property type="entry name" value="TonB_dep_Rec_b-barrel"/>
    <property type="match status" value="1"/>
</dbReference>
<keyword evidence="13" id="KW-1185">Reference proteome</keyword>
<comment type="subcellular location">
    <subcellularLocation>
        <location evidence="1 8">Cell outer membrane</location>
        <topology evidence="1 8">Multi-pass membrane protein</topology>
    </subcellularLocation>
</comment>
<dbReference type="EMBL" id="FNZR01000004">
    <property type="protein sequence ID" value="SEL26457.1"/>
    <property type="molecule type" value="Genomic_DNA"/>
</dbReference>